<name>Q7RHP4_PLAYO</name>
<sequence>MLWVRVVFVNPIFGIRLRNKVQNLITQSYIELCITQYVSLFDKTLYLVKLIICIICFNLNRILITEQYNNIIYE</sequence>
<accession>Q7RHP4</accession>
<dbReference type="InParanoid" id="Q7RHP4"/>
<feature type="transmembrane region" description="Helical" evidence="1">
    <location>
        <begin position="46"/>
        <end position="64"/>
    </location>
</feature>
<reference evidence="2 3" key="1">
    <citation type="journal article" date="2002" name="Nature">
        <title>Genome sequence and comparative analysis of the model rodent malaria parasite Plasmodium yoelii yoelii.</title>
        <authorList>
            <person name="Carlton J.M."/>
            <person name="Angiuoli S.V."/>
            <person name="Suh B.B."/>
            <person name="Kooij T.W."/>
            <person name="Pertea M."/>
            <person name="Silva J.C."/>
            <person name="Ermolaeva M.D."/>
            <person name="Allen J.E."/>
            <person name="Selengut J.D."/>
            <person name="Koo H.L."/>
            <person name="Peterson J.D."/>
            <person name="Pop M."/>
            <person name="Kosack D.S."/>
            <person name="Shumway M.F."/>
            <person name="Bidwell S.L."/>
            <person name="Shallom S.J."/>
            <person name="van Aken S.E."/>
            <person name="Riedmuller S.B."/>
            <person name="Feldblyum T.V."/>
            <person name="Cho J.K."/>
            <person name="Quackenbush J."/>
            <person name="Sedegah M."/>
            <person name="Shoaibi A."/>
            <person name="Cummings L.M."/>
            <person name="Florens L."/>
            <person name="Yates J.R."/>
            <person name="Raine J.D."/>
            <person name="Sinden R.E."/>
            <person name="Harris M.A."/>
            <person name="Cunningham D.A."/>
            <person name="Preiser P.R."/>
            <person name="Bergman L.W."/>
            <person name="Vaidya A.B."/>
            <person name="van Lin L.H."/>
            <person name="Janse C.J."/>
            <person name="Waters A.P."/>
            <person name="Smith H.O."/>
            <person name="White O.R."/>
            <person name="Salzberg S.L."/>
            <person name="Venter J.C."/>
            <person name="Fraser C.M."/>
            <person name="Hoffman S.L."/>
            <person name="Gardner M.J."/>
            <person name="Carucci D.J."/>
        </authorList>
    </citation>
    <scope>NUCLEOTIDE SEQUENCE [LARGE SCALE GENOMIC DNA]</scope>
    <source>
        <strain evidence="2 3">17XNL</strain>
    </source>
</reference>
<organism evidence="2 3">
    <name type="scientific">Plasmodium yoelii yoelii</name>
    <dbReference type="NCBI Taxonomy" id="73239"/>
    <lineage>
        <taxon>Eukaryota</taxon>
        <taxon>Sar</taxon>
        <taxon>Alveolata</taxon>
        <taxon>Apicomplexa</taxon>
        <taxon>Aconoidasida</taxon>
        <taxon>Haemosporida</taxon>
        <taxon>Plasmodiidae</taxon>
        <taxon>Plasmodium</taxon>
        <taxon>Plasmodium (Vinckeia)</taxon>
    </lineage>
</organism>
<keyword evidence="1" id="KW-0472">Membrane</keyword>
<dbReference type="Proteomes" id="UP000008553">
    <property type="component" value="Unassembled WGS sequence"/>
</dbReference>
<evidence type="ECO:0000313" key="3">
    <source>
        <dbReference type="Proteomes" id="UP000008553"/>
    </source>
</evidence>
<proteinExistence type="predicted"/>
<evidence type="ECO:0000313" key="2">
    <source>
        <dbReference type="EMBL" id="EAA15728.1"/>
    </source>
</evidence>
<dbReference type="AlphaFoldDB" id="Q7RHP4"/>
<dbReference type="EMBL" id="AABL01001173">
    <property type="protein sequence ID" value="EAA15728.1"/>
    <property type="molecule type" value="Genomic_DNA"/>
</dbReference>
<keyword evidence="1" id="KW-1133">Transmembrane helix</keyword>
<comment type="caution">
    <text evidence="2">The sequence shown here is derived from an EMBL/GenBank/DDBJ whole genome shotgun (WGS) entry which is preliminary data.</text>
</comment>
<keyword evidence="1" id="KW-0812">Transmembrane</keyword>
<keyword evidence="3" id="KW-1185">Reference proteome</keyword>
<dbReference type="PaxDb" id="73239-Q7RHP4"/>
<evidence type="ECO:0000256" key="1">
    <source>
        <dbReference type="SAM" id="Phobius"/>
    </source>
</evidence>
<feature type="non-terminal residue" evidence="2">
    <location>
        <position position="74"/>
    </location>
</feature>
<protein>
    <submittedName>
        <fullName evidence="2">Uncharacterized protein</fullName>
    </submittedName>
</protein>
<gene>
    <name evidence="2" type="ORF">PY03940</name>
</gene>